<keyword evidence="5 7" id="KW-0472">Membrane</keyword>
<organism evidence="8 9">
    <name type="scientific">Erythroxylum novogranatense</name>
    <dbReference type="NCBI Taxonomy" id="1862640"/>
    <lineage>
        <taxon>Eukaryota</taxon>
        <taxon>Viridiplantae</taxon>
        <taxon>Streptophyta</taxon>
        <taxon>Embryophyta</taxon>
        <taxon>Tracheophyta</taxon>
        <taxon>Spermatophyta</taxon>
        <taxon>Magnoliopsida</taxon>
        <taxon>eudicotyledons</taxon>
        <taxon>Gunneridae</taxon>
        <taxon>Pentapetalae</taxon>
        <taxon>rosids</taxon>
        <taxon>fabids</taxon>
        <taxon>Malpighiales</taxon>
        <taxon>Erythroxylaceae</taxon>
        <taxon>Erythroxylum</taxon>
    </lineage>
</organism>
<dbReference type="InterPro" id="IPR052222">
    <property type="entry name" value="DESIGUAL"/>
</dbReference>
<proteinExistence type="inferred from homology"/>
<comment type="caution">
    <text evidence="8">The sequence shown here is derived from an EMBL/GenBank/DDBJ whole genome shotgun (WGS) entry which is preliminary data.</text>
</comment>
<evidence type="ECO:0000256" key="6">
    <source>
        <dbReference type="ARBA" id="ARBA00029467"/>
    </source>
</evidence>
<evidence type="ECO:0000313" key="9">
    <source>
        <dbReference type="Proteomes" id="UP001159364"/>
    </source>
</evidence>
<dbReference type="Proteomes" id="UP001159364">
    <property type="component" value="Linkage Group LG01"/>
</dbReference>
<name>A0AAV8U4I9_9ROSI</name>
<keyword evidence="4 7" id="KW-1133">Transmembrane helix</keyword>
<dbReference type="PANTHER" id="PTHR31769">
    <property type="entry name" value="OS07G0462200 PROTEIN-RELATED"/>
    <property type="match status" value="1"/>
</dbReference>
<evidence type="ECO:0008006" key="10">
    <source>
        <dbReference type="Google" id="ProtNLM"/>
    </source>
</evidence>
<comment type="similarity">
    <text evidence="6">Belongs to the DESIGUAL family.</text>
</comment>
<keyword evidence="3" id="KW-0732">Signal</keyword>
<dbReference type="InterPro" id="IPR009606">
    <property type="entry name" value="DEAL/Modifying_wall_lignin1/2"/>
</dbReference>
<dbReference type="GO" id="GO:0012505">
    <property type="term" value="C:endomembrane system"/>
    <property type="evidence" value="ECO:0007669"/>
    <property type="project" value="UniProtKB-SubCell"/>
</dbReference>
<evidence type="ECO:0000256" key="3">
    <source>
        <dbReference type="ARBA" id="ARBA00022729"/>
    </source>
</evidence>
<comment type="subcellular location">
    <subcellularLocation>
        <location evidence="1">Endomembrane system</location>
        <topology evidence="1">Multi-pass membrane protein</topology>
    </subcellularLocation>
</comment>
<keyword evidence="2 7" id="KW-0812">Transmembrane</keyword>
<feature type="transmembrane region" description="Helical" evidence="7">
    <location>
        <begin position="114"/>
        <end position="139"/>
    </location>
</feature>
<dbReference type="EMBL" id="JAIWQS010000001">
    <property type="protein sequence ID" value="KAJ8774222.1"/>
    <property type="molecule type" value="Genomic_DNA"/>
</dbReference>
<sequence length="205" mass="22431">MPLPTSLQLHSLSPPNLTMEKPRHGFLLLFTAAIFLSLAFFVLCIIAEAKKAKKEDVRLDGKLCYVPESDAFHFGIAALVCLIAAQIVGNLLTCGKFLPGDSRNGCKAKRTTMAIALLVLSWISFALALILLSSATSMSKRQSYGREWLDHKCYLVRNGVYSGSGILGLAATATTLGSTIFTIKKTRVERDRKIHAQFVLQINSN</sequence>
<dbReference type="AlphaFoldDB" id="A0AAV8U4I9"/>
<feature type="transmembrane region" description="Helical" evidence="7">
    <location>
        <begin position="71"/>
        <end position="93"/>
    </location>
</feature>
<gene>
    <name evidence="8" type="ORF">K2173_009653</name>
</gene>
<keyword evidence="9" id="KW-1185">Reference proteome</keyword>
<evidence type="ECO:0000256" key="2">
    <source>
        <dbReference type="ARBA" id="ARBA00022692"/>
    </source>
</evidence>
<evidence type="ECO:0000256" key="7">
    <source>
        <dbReference type="SAM" id="Phobius"/>
    </source>
</evidence>
<evidence type="ECO:0000313" key="8">
    <source>
        <dbReference type="EMBL" id="KAJ8774222.1"/>
    </source>
</evidence>
<feature type="transmembrane region" description="Helical" evidence="7">
    <location>
        <begin position="26"/>
        <end position="49"/>
    </location>
</feature>
<evidence type="ECO:0000256" key="1">
    <source>
        <dbReference type="ARBA" id="ARBA00004127"/>
    </source>
</evidence>
<feature type="transmembrane region" description="Helical" evidence="7">
    <location>
        <begin position="159"/>
        <end position="183"/>
    </location>
</feature>
<protein>
    <recommendedName>
        <fullName evidence="10">Transmembrane protein</fullName>
    </recommendedName>
</protein>
<dbReference type="Pfam" id="PF06749">
    <property type="entry name" value="DUF1218"/>
    <property type="match status" value="1"/>
</dbReference>
<evidence type="ECO:0000256" key="5">
    <source>
        <dbReference type="ARBA" id="ARBA00023136"/>
    </source>
</evidence>
<evidence type="ECO:0000256" key="4">
    <source>
        <dbReference type="ARBA" id="ARBA00022989"/>
    </source>
</evidence>
<reference evidence="8 9" key="1">
    <citation type="submission" date="2021-09" db="EMBL/GenBank/DDBJ databases">
        <title>Genomic insights and catalytic innovation underlie evolution of tropane alkaloids biosynthesis.</title>
        <authorList>
            <person name="Wang Y.-J."/>
            <person name="Tian T."/>
            <person name="Huang J.-P."/>
            <person name="Huang S.-X."/>
        </authorList>
    </citation>
    <scope>NUCLEOTIDE SEQUENCE [LARGE SCALE GENOMIC DNA]</scope>
    <source>
        <strain evidence="8">KIB-2018</strain>
        <tissue evidence="8">Leaf</tissue>
    </source>
</reference>
<accession>A0AAV8U4I9</accession>